<evidence type="ECO:0000313" key="2">
    <source>
        <dbReference type="Proteomes" id="UP001347796"/>
    </source>
</evidence>
<organism evidence="1 2">
    <name type="scientific">Patella caerulea</name>
    <name type="common">Rayed Mediterranean limpet</name>
    <dbReference type="NCBI Taxonomy" id="87958"/>
    <lineage>
        <taxon>Eukaryota</taxon>
        <taxon>Metazoa</taxon>
        <taxon>Spiralia</taxon>
        <taxon>Lophotrochozoa</taxon>
        <taxon>Mollusca</taxon>
        <taxon>Gastropoda</taxon>
        <taxon>Patellogastropoda</taxon>
        <taxon>Patelloidea</taxon>
        <taxon>Patellidae</taxon>
        <taxon>Patella</taxon>
    </lineage>
</organism>
<dbReference type="GO" id="GO:0051011">
    <property type="term" value="F:microtubule minus-end binding"/>
    <property type="evidence" value="ECO:0007669"/>
    <property type="project" value="TreeGrafter"/>
</dbReference>
<keyword evidence="2" id="KW-1185">Reference proteome</keyword>
<name>A0AAN8K300_PATCE</name>
<dbReference type="Pfam" id="PF14735">
    <property type="entry name" value="HAUS4"/>
    <property type="match status" value="1"/>
</dbReference>
<comment type="caution">
    <text evidence="1">The sequence shown here is derived from an EMBL/GenBank/DDBJ whole genome shotgun (WGS) entry which is preliminary data.</text>
</comment>
<dbReference type="InterPro" id="IPR029327">
    <property type="entry name" value="HAUS4"/>
</dbReference>
<reference evidence="1 2" key="1">
    <citation type="submission" date="2024-01" db="EMBL/GenBank/DDBJ databases">
        <title>The genome of the rayed Mediterranean limpet Patella caerulea (Linnaeus, 1758).</title>
        <authorList>
            <person name="Anh-Thu Weber A."/>
            <person name="Halstead-Nussloch G."/>
        </authorList>
    </citation>
    <scope>NUCLEOTIDE SEQUENCE [LARGE SCALE GENOMIC DNA]</scope>
    <source>
        <strain evidence="1">AATW-2023a</strain>
        <tissue evidence="1">Whole specimen</tissue>
    </source>
</reference>
<dbReference type="Proteomes" id="UP001347796">
    <property type="component" value="Unassembled WGS sequence"/>
</dbReference>
<dbReference type="PANTHER" id="PTHR16219">
    <property type="entry name" value="AUGMIN SUBUNIT 4 FAMILY MEMBER"/>
    <property type="match status" value="1"/>
</dbReference>
<dbReference type="PANTHER" id="PTHR16219:SF1">
    <property type="entry name" value="HAUS AUGMIN-LIKE COMPLEX SUBUNIT 4"/>
    <property type="match status" value="1"/>
</dbReference>
<dbReference type="EMBL" id="JAZGQO010000006">
    <property type="protein sequence ID" value="KAK6184728.1"/>
    <property type="molecule type" value="Genomic_DNA"/>
</dbReference>
<evidence type="ECO:0008006" key="3">
    <source>
        <dbReference type="Google" id="ProtNLM"/>
    </source>
</evidence>
<dbReference type="PRINTS" id="PR02090">
    <property type="entry name" value="HAUSAUGMINL4"/>
</dbReference>
<proteinExistence type="predicted"/>
<dbReference type="AlphaFoldDB" id="A0AAN8K300"/>
<dbReference type="GO" id="GO:0051225">
    <property type="term" value="P:spindle assembly"/>
    <property type="evidence" value="ECO:0007669"/>
    <property type="project" value="InterPro"/>
</dbReference>
<dbReference type="InterPro" id="IPR026214">
    <property type="entry name" value="HAUS4_met"/>
</dbReference>
<evidence type="ECO:0000313" key="1">
    <source>
        <dbReference type="EMBL" id="KAK6184728.1"/>
    </source>
</evidence>
<protein>
    <recommendedName>
        <fullName evidence="3">HAUS augmin-like complex subunit 4</fullName>
    </recommendedName>
</protein>
<gene>
    <name evidence="1" type="ORF">SNE40_007137</name>
</gene>
<dbReference type="GO" id="GO:0007098">
    <property type="term" value="P:centrosome cycle"/>
    <property type="evidence" value="ECO:0007669"/>
    <property type="project" value="InterPro"/>
</dbReference>
<accession>A0AAN8K300</accession>
<dbReference type="GO" id="GO:0070652">
    <property type="term" value="C:HAUS complex"/>
    <property type="evidence" value="ECO:0007669"/>
    <property type="project" value="InterPro"/>
</dbReference>
<sequence length="361" mass="42295">MSGVGENEKQCSREAERLNEVLPVNLQPDDVEKYPEFIKLLTVLTKYINPQCITVETEKDLIQSKEILHHTKLTWLLNQILYHEVKELILEYKIKGQDVSLCSDDKKFVEILQKCLNYKEIVHYLDFSPDPSVKATLLGLTNEDVHRHNPYKKHITSLQLRLIPEIEDRLRKKCEDLVHYEDPNSHSVGNRLTLAKASQLPATVEILKNKLEDEERLLKQDRIRREKQFWVYYQSLVDALVLLEKLIQDYRLQEQTESDRITSKWLKARCDTMSLKIRLIQLQVLCDTYSSETVKALRIIKKHVEETTDIAEKDLSRISQALTAYDSVGMGFESLVDEYSKLRSELENKRWAMTELQHSVN</sequence>